<protein>
    <submittedName>
        <fullName evidence="3">Polysaccharide biosynthesis/export protein</fullName>
    </submittedName>
</protein>
<evidence type="ECO:0000259" key="2">
    <source>
        <dbReference type="Pfam" id="PF02563"/>
    </source>
</evidence>
<dbReference type="AlphaFoldDB" id="A0A518HN81"/>
<dbReference type="OrthoDB" id="279464at2"/>
<evidence type="ECO:0000313" key="4">
    <source>
        <dbReference type="Proteomes" id="UP000319004"/>
    </source>
</evidence>
<dbReference type="EMBL" id="CP037423">
    <property type="protein sequence ID" value="QDV42314.1"/>
    <property type="molecule type" value="Genomic_DNA"/>
</dbReference>
<dbReference type="InterPro" id="IPR049712">
    <property type="entry name" value="Poly_export"/>
</dbReference>
<dbReference type="InterPro" id="IPR003715">
    <property type="entry name" value="Poly_export_N"/>
</dbReference>
<keyword evidence="4" id="KW-1185">Reference proteome</keyword>
<accession>A0A518HN81</accession>
<feature type="domain" description="Polysaccharide export protein N-terminal" evidence="2">
    <location>
        <begin position="93"/>
        <end position="162"/>
    </location>
</feature>
<name>A0A518HN81_9BACT</name>
<dbReference type="RefSeq" id="WP_145385970.1">
    <property type="nucleotide sequence ID" value="NZ_CP037423.1"/>
</dbReference>
<dbReference type="Proteomes" id="UP000319004">
    <property type="component" value="Chromosome"/>
</dbReference>
<dbReference type="Pfam" id="PF02563">
    <property type="entry name" value="Poly_export"/>
    <property type="match status" value="2"/>
</dbReference>
<dbReference type="GO" id="GO:0015159">
    <property type="term" value="F:polysaccharide transmembrane transporter activity"/>
    <property type="evidence" value="ECO:0007669"/>
    <property type="project" value="InterPro"/>
</dbReference>
<keyword evidence="1" id="KW-0732">Signal</keyword>
<dbReference type="Gene3D" id="3.30.1950.10">
    <property type="entry name" value="wza like domain"/>
    <property type="match status" value="3"/>
</dbReference>
<dbReference type="PANTHER" id="PTHR33619:SF3">
    <property type="entry name" value="POLYSACCHARIDE EXPORT PROTEIN GFCE-RELATED"/>
    <property type="match status" value="1"/>
</dbReference>
<evidence type="ECO:0000313" key="3">
    <source>
        <dbReference type="EMBL" id="QDV42314.1"/>
    </source>
</evidence>
<reference evidence="3 4" key="1">
    <citation type="submission" date="2019-03" db="EMBL/GenBank/DDBJ databases">
        <title>Deep-cultivation of Planctomycetes and their phenomic and genomic characterization uncovers novel biology.</title>
        <authorList>
            <person name="Wiegand S."/>
            <person name="Jogler M."/>
            <person name="Boedeker C."/>
            <person name="Pinto D."/>
            <person name="Vollmers J."/>
            <person name="Rivas-Marin E."/>
            <person name="Kohn T."/>
            <person name="Peeters S.H."/>
            <person name="Heuer A."/>
            <person name="Rast P."/>
            <person name="Oberbeckmann S."/>
            <person name="Bunk B."/>
            <person name="Jeske O."/>
            <person name="Meyerdierks A."/>
            <person name="Storesund J.E."/>
            <person name="Kallscheuer N."/>
            <person name="Luecker S."/>
            <person name="Lage O.M."/>
            <person name="Pohl T."/>
            <person name="Merkel B.J."/>
            <person name="Hornburger P."/>
            <person name="Mueller R.-W."/>
            <person name="Bruemmer F."/>
            <person name="Labrenz M."/>
            <person name="Spormann A.M."/>
            <person name="Op den Camp H."/>
            <person name="Overmann J."/>
            <person name="Amann R."/>
            <person name="Jetten M.S.M."/>
            <person name="Mascher T."/>
            <person name="Medema M.H."/>
            <person name="Devos D.P."/>
            <person name="Kaster A.-K."/>
            <person name="Ovreas L."/>
            <person name="Rohde M."/>
            <person name="Galperin M.Y."/>
            <person name="Jogler C."/>
        </authorList>
    </citation>
    <scope>NUCLEOTIDE SEQUENCE [LARGE SCALE GENOMIC DNA]</scope>
    <source>
        <strain evidence="3 4">Enr13</strain>
    </source>
</reference>
<dbReference type="KEGG" id="snep:Enr13x_21590"/>
<proteinExistence type="predicted"/>
<evidence type="ECO:0000256" key="1">
    <source>
        <dbReference type="ARBA" id="ARBA00022729"/>
    </source>
</evidence>
<organism evidence="3 4">
    <name type="scientific">Stieleria neptunia</name>
    <dbReference type="NCBI Taxonomy" id="2527979"/>
    <lineage>
        <taxon>Bacteria</taxon>
        <taxon>Pseudomonadati</taxon>
        <taxon>Planctomycetota</taxon>
        <taxon>Planctomycetia</taxon>
        <taxon>Pirellulales</taxon>
        <taxon>Pirellulaceae</taxon>
        <taxon>Stieleria</taxon>
    </lineage>
</organism>
<gene>
    <name evidence="3" type="ORF">Enr13x_21590</name>
</gene>
<sequence length="427" mass="46057">MDSPCTNHIRYASLLLCLFCCGCTTFHTRHDAIAALKPVDAPRELCKANLPEYRIEPPDILGIEVVRTVPKSTYRLKTTDVLRVRVSRDSIDRLVIGDLLSIRVPGAPALSPVDGNFLIQPDGSVSLGTPYGSVVVSGVSLEEAGHKIEQALSTHLVAPKTFIGLAQAATPIDQEYSIEIDGAIDFGSPYGQVQLDGLTLAEAKQRLTQKFANHFANPSVGINLIQASSLQQVVGEHLVGPDGRITLGIYGSVNVSGYTLEQASAAIEASLSTVLDKPEVALSVLSYNSKIFYVITQGPGIGDAVYRYPITGNETVLDALSLIQGVPQGSSNEMWIARPTGQPGKHQLLPIEWEELTALAETNTNYQLMPGDRLYIQRDPFVTFDTRLAKFISPIERVFGISILSAETATRLSGKVLSGGGNPRTQF</sequence>
<dbReference type="PANTHER" id="PTHR33619">
    <property type="entry name" value="POLYSACCHARIDE EXPORT PROTEIN GFCE-RELATED"/>
    <property type="match status" value="1"/>
</dbReference>
<feature type="domain" description="Polysaccharide export protein N-terminal" evidence="2">
    <location>
        <begin position="222"/>
        <end position="284"/>
    </location>
</feature>